<dbReference type="PROSITE" id="PS52016">
    <property type="entry name" value="TONB_DEPENDENT_REC_3"/>
    <property type="match status" value="1"/>
</dbReference>
<keyword evidence="3" id="KW-0503">Monooxygenase</keyword>
<keyword evidence="2" id="KW-1134">Transmembrane beta strand</keyword>
<dbReference type="InterPro" id="IPR039426">
    <property type="entry name" value="TonB-dep_rcpt-like"/>
</dbReference>
<dbReference type="GO" id="GO:0005506">
    <property type="term" value="F:iron ion binding"/>
    <property type="evidence" value="ECO:0007669"/>
    <property type="project" value="InterPro"/>
</dbReference>
<dbReference type="SUPFAM" id="SSF48264">
    <property type="entry name" value="Cytochrome P450"/>
    <property type="match status" value="1"/>
</dbReference>
<dbReference type="GO" id="GO:0020037">
    <property type="term" value="F:heme binding"/>
    <property type="evidence" value="ECO:0007669"/>
    <property type="project" value="InterPro"/>
</dbReference>
<dbReference type="EMBL" id="DMAI01000226">
    <property type="protein sequence ID" value="HAE48607.1"/>
    <property type="molecule type" value="Genomic_DNA"/>
</dbReference>
<keyword evidence="2" id="KW-0998">Cell outer membrane</keyword>
<accession>A0A3B9IMR1</accession>
<dbReference type="InterPro" id="IPR002397">
    <property type="entry name" value="Cyt_P450_B"/>
</dbReference>
<gene>
    <name evidence="5" type="ORF">DCK97_14410</name>
</gene>
<keyword evidence="2" id="KW-0472">Membrane</keyword>
<dbReference type="GO" id="GO:0016705">
    <property type="term" value="F:oxidoreductase activity, acting on paired donors, with incorporation or reduction of molecular oxygen"/>
    <property type="evidence" value="ECO:0007669"/>
    <property type="project" value="InterPro"/>
</dbReference>
<dbReference type="SUPFAM" id="SSF56935">
    <property type="entry name" value="Porins"/>
    <property type="match status" value="1"/>
</dbReference>
<comment type="similarity">
    <text evidence="2">Belongs to the TonB-dependent receptor family.</text>
</comment>
<dbReference type="GO" id="GO:0009279">
    <property type="term" value="C:cell outer membrane"/>
    <property type="evidence" value="ECO:0007669"/>
    <property type="project" value="UniProtKB-SubCell"/>
</dbReference>
<dbReference type="CDD" id="cd00302">
    <property type="entry name" value="cytochrome_P450"/>
    <property type="match status" value="1"/>
</dbReference>
<keyword evidence="3" id="KW-0560">Oxidoreductase</keyword>
<dbReference type="InterPro" id="IPR036396">
    <property type="entry name" value="Cyt_P450_sf"/>
</dbReference>
<sequence length="608" mass="65151">MRITSLRRPALGVLALSCSVACLPDAAEADAATELDRMLITAQGRDEPRARAAGTVQVIDTATIRRSSARSVTDLLAENAVGFFSDWSPGQTSFNIRGGATDGQGRDWRSQVTVLMNGRRAGTANLSKLSPDDLDRIEIIRGPASVIYGAQAIGGVVNLVTRSGATEDPGSEITARAGSFGLARGHAANAGGTAGFDHYVGIGGGLSDDYHTPEGQLANTAWKRGGGLAALGFESEDVGRIDLTLRTDGVYDAGFRGSQWDLDNTDDRRNASLDLAWDTEFGGGLGLSAQAYAVRDVDSFHWGSERQRSGAPGFSVDDNRRQLDVLGLKLAPRLAVGDDTDLLFGIDAETGDRLARHLSRVSRYIETADVDLGDVVEDRRALEAEIGRLIDEGLSPRPAALALRVQRMASELERTQLMRLMLLMMAAGVETPLSAIANALAVLLDHRHLIDRLAVEPSLADSFALEVMRFQPPQHDTTRFVRGHTMLGGIEVRRGTSVRVFLASANRDESVFQAADRFDPERFLPGRPPVPVLSFGAGRHACPGRPLASAIIAEALRRLAGGFQDIRPAEDCDPTITGEGFRRPQRLTLVLDPRRRPATASLPGAAVA</sequence>
<keyword evidence="3" id="KW-0349">Heme</keyword>
<evidence type="ECO:0000313" key="5">
    <source>
        <dbReference type="EMBL" id="HAE48607.1"/>
    </source>
</evidence>
<evidence type="ECO:0000256" key="1">
    <source>
        <dbReference type="ARBA" id="ARBA00010617"/>
    </source>
</evidence>
<dbReference type="PANTHER" id="PTHR46696">
    <property type="entry name" value="P450, PUTATIVE (EUROFUNG)-RELATED"/>
    <property type="match status" value="1"/>
</dbReference>
<dbReference type="InterPro" id="IPR037066">
    <property type="entry name" value="Plug_dom_sf"/>
</dbReference>
<dbReference type="Proteomes" id="UP000257706">
    <property type="component" value="Unassembled WGS sequence"/>
</dbReference>
<evidence type="ECO:0000256" key="3">
    <source>
        <dbReference type="RuleBase" id="RU000461"/>
    </source>
</evidence>
<comment type="subcellular location">
    <subcellularLocation>
        <location evidence="2">Cell outer membrane</location>
        <topology evidence="2">Multi-pass membrane protein</topology>
    </subcellularLocation>
</comment>
<evidence type="ECO:0000256" key="2">
    <source>
        <dbReference type="PROSITE-ProRule" id="PRU01360"/>
    </source>
</evidence>
<proteinExistence type="inferred from homology"/>
<organism evidence="5 6">
    <name type="scientific">Tistrella mobilis</name>
    <dbReference type="NCBI Taxonomy" id="171437"/>
    <lineage>
        <taxon>Bacteria</taxon>
        <taxon>Pseudomonadati</taxon>
        <taxon>Pseudomonadota</taxon>
        <taxon>Alphaproteobacteria</taxon>
        <taxon>Geminicoccales</taxon>
        <taxon>Geminicoccaceae</taxon>
        <taxon>Tistrella</taxon>
    </lineage>
</organism>
<dbReference type="PANTHER" id="PTHR46696:SF1">
    <property type="entry name" value="CYTOCHROME P450 YJIB-RELATED"/>
    <property type="match status" value="1"/>
</dbReference>
<feature type="domain" description="TonB-dependent receptor plug" evidence="4">
    <location>
        <begin position="51"/>
        <end position="156"/>
    </location>
</feature>
<dbReference type="PRINTS" id="PR00359">
    <property type="entry name" value="BP450"/>
</dbReference>
<keyword evidence="2" id="KW-0813">Transport</keyword>
<keyword evidence="3" id="KW-0479">Metal-binding</keyword>
<dbReference type="PROSITE" id="PS00086">
    <property type="entry name" value="CYTOCHROME_P450"/>
    <property type="match status" value="1"/>
</dbReference>
<keyword evidence="3" id="KW-0408">Iron</keyword>
<comment type="caution">
    <text evidence="5">The sequence shown here is derived from an EMBL/GenBank/DDBJ whole genome shotgun (WGS) entry which is preliminary data.</text>
</comment>
<comment type="similarity">
    <text evidence="1 3">Belongs to the cytochrome P450 family.</text>
</comment>
<dbReference type="InterPro" id="IPR017972">
    <property type="entry name" value="Cyt_P450_CS"/>
</dbReference>
<reference evidence="5 6" key="1">
    <citation type="journal article" date="2018" name="Nat. Biotechnol.">
        <title>A standardized bacterial taxonomy based on genome phylogeny substantially revises the tree of life.</title>
        <authorList>
            <person name="Parks D.H."/>
            <person name="Chuvochina M."/>
            <person name="Waite D.W."/>
            <person name="Rinke C."/>
            <person name="Skarshewski A."/>
            <person name="Chaumeil P.A."/>
            <person name="Hugenholtz P."/>
        </authorList>
    </citation>
    <scope>NUCLEOTIDE SEQUENCE [LARGE SCALE GENOMIC DNA]</scope>
    <source>
        <strain evidence="5">UBA8739</strain>
    </source>
</reference>
<name>A0A3B9IMR1_9PROT</name>
<dbReference type="Gene3D" id="1.10.630.10">
    <property type="entry name" value="Cytochrome P450"/>
    <property type="match status" value="1"/>
</dbReference>
<keyword evidence="2" id="KW-0812">Transmembrane</keyword>
<protein>
    <recommendedName>
        <fullName evidence="4">TonB-dependent receptor plug domain-containing protein</fullName>
    </recommendedName>
</protein>
<evidence type="ECO:0000313" key="6">
    <source>
        <dbReference type="Proteomes" id="UP000257706"/>
    </source>
</evidence>
<dbReference type="Gene3D" id="2.170.130.10">
    <property type="entry name" value="TonB-dependent receptor, plug domain"/>
    <property type="match status" value="1"/>
</dbReference>
<dbReference type="InterPro" id="IPR001128">
    <property type="entry name" value="Cyt_P450"/>
</dbReference>
<dbReference type="Pfam" id="PF00067">
    <property type="entry name" value="p450"/>
    <property type="match status" value="1"/>
</dbReference>
<dbReference type="AlphaFoldDB" id="A0A3B9IMR1"/>
<evidence type="ECO:0000259" key="4">
    <source>
        <dbReference type="Pfam" id="PF07715"/>
    </source>
</evidence>
<dbReference type="InterPro" id="IPR012910">
    <property type="entry name" value="Plug_dom"/>
</dbReference>
<dbReference type="Pfam" id="PF07715">
    <property type="entry name" value="Plug"/>
    <property type="match status" value="1"/>
</dbReference>
<dbReference type="GO" id="GO:0004497">
    <property type="term" value="F:monooxygenase activity"/>
    <property type="evidence" value="ECO:0007669"/>
    <property type="project" value="UniProtKB-KW"/>
</dbReference>